<comment type="similarity">
    <text evidence="1">Belongs to the RelE toxin family.</text>
</comment>
<dbReference type="Proteomes" id="UP001523392">
    <property type="component" value="Unassembled WGS sequence"/>
</dbReference>
<accession>A0ABT1D142</accession>
<dbReference type="InterPro" id="IPR007712">
    <property type="entry name" value="RelE/ParE_toxin"/>
</dbReference>
<name>A0ABT1D142_9PROT</name>
<comment type="caution">
    <text evidence="3">The sequence shown here is derived from an EMBL/GenBank/DDBJ whole genome shotgun (WGS) entry which is preliminary data.</text>
</comment>
<organism evidence="3 4">
    <name type="scientific">Siccirubricoccus soli</name>
    <dbReference type="NCBI Taxonomy" id="2899147"/>
    <lineage>
        <taxon>Bacteria</taxon>
        <taxon>Pseudomonadati</taxon>
        <taxon>Pseudomonadota</taxon>
        <taxon>Alphaproteobacteria</taxon>
        <taxon>Acetobacterales</taxon>
        <taxon>Roseomonadaceae</taxon>
        <taxon>Siccirubricoccus</taxon>
    </lineage>
</organism>
<evidence type="ECO:0000313" key="4">
    <source>
        <dbReference type="Proteomes" id="UP001523392"/>
    </source>
</evidence>
<evidence type="ECO:0000313" key="3">
    <source>
        <dbReference type="EMBL" id="MCO6415626.1"/>
    </source>
</evidence>
<dbReference type="InterPro" id="IPR051803">
    <property type="entry name" value="TA_system_RelE-like_toxin"/>
</dbReference>
<keyword evidence="2" id="KW-1277">Toxin-antitoxin system</keyword>
<proteinExistence type="inferred from homology"/>
<reference evidence="3 4" key="1">
    <citation type="submission" date="2021-12" db="EMBL/GenBank/DDBJ databases">
        <title>Siccirubricoccus leaddurans sp. nov., a high concentration Zn2+ tolerance bacterium.</title>
        <authorList>
            <person name="Cao Y."/>
        </authorList>
    </citation>
    <scope>NUCLEOTIDE SEQUENCE [LARGE SCALE GENOMIC DNA]</scope>
    <source>
        <strain evidence="3 4">KC 17139</strain>
    </source>
</reference>
<dbReference type="Gene3D" id="3.30.2310.20">
    <property type="entry name" value="RelE-like"/>
    <property type="match status" value="1"/>
</dbReference>
<dbReference type="EMBL" id="JAFIRR010000030">
    <property type="protein sequence ID" value="MCO6415626.1"/>
    <property type="molecule type" value="Genomic_DNA"/>
</dbReference>
<protein>
    <submittedName>
        <fullName evidence="3">Type II toxin-antitoxin system RelE/ParE family toxin</fullName>
    </submittedName>
</protein>
<dbReference type="RefSeq" id="WP_252952225.1">
    <property type="nucleotide sequence ID" value="NZ_JAFIRR010000030.1"/>
</dbReference>
<dbReference type="Pfam" id="PF05016">
    <property type="entry name" value="ParE_toxin"/>
    <property type="match status" value="1"/>
</dbReference>
<dbReference type="InterPro" id="IPR035093">
    <property type="entry name" value="RelE/ParE_toxin_dom_sf"/>
</dbReference>
<keyword evidence="4" id="KW-1185">Reference proteome</keyword>
<sequence length="94" mass="10822">MELLWSPLARAQLREARDFIAQDNPDAADRLVAAIETAAAHLLVFPQSGQATGQRRRAWQVPRTPFRLIYRVRGERLDILMVWHGARAWPFDES</sequence>
<evidence type="ECO:0000256" key="1">
    <source>
        <dbReference type="ARBA" id="ARBA00006226"/>
    </source>
</evidence>
<dbReference type="PANTHER" id="PTHR33755">
    <property type="entry name" value="TOXIN PARE1-RELATED"/>
    <property type="match status" value="1"/>
</dbReference>
<gene>
    <name evidence="3" type="ORF">JYK14_05465</name>
</gene>
<evidence type="ECO:0000256" key="2">
    <source>
        <dbReference type="ARBA" id="ARBA00022649"/>
    </source>
</evidence>